<gene>
    <name evidence="2" type="ORF">MELLADRAFT_63262</name>
</gene>
<dbReference type="AlphaFoldDB" id="F4RM05"/>
<dbReference type="EMBL" id="GL883107">
    <property type="protein sequence ID" value="EGG06672.1"/>
    <property type="molecule type" value="Genomic_DNA"/>
</dbReference>
<organism evidence="3">
    <name type="scientific">Melampsora larici-populina (strain 98AG31 / pathotype 3-4-7)</name>
    <name type="common">Poplar leaf rust fungus</name>
    <dbReference type="NCBI Taxonomy" id="747676"/>
    <lineage>
        <taxon>Eukaryota</taxon>
        <taxon>Fungi</taxon>
        <taxon>Dikarya</taxon>
        <taxon>Basidiomycota</taxon>
        <taxon>Pucciniomycotina</taxon>
        <taxon>Pucciniomycetes</taxon>
        <taxon>Pucciniales</taxon>
        <taxon>Melampsoraceae</taxon>
        <taxon>Melampsora</taxon>
    </lineage>
</organism>
<evidence type="ECO:0000313" key="2">
    <source>
        <dbReference type="EMBL" id="EGG06672.1"/>
    </source>
</evidence>
<feature type="region of interest" description="Disordered" evidence="1">
    <location>
        <begin position="135"/>
        <end position="158"/>
    </location>
</feature>
<reference evidence="3" key="1">
    <citation type="journal article" date="2011" name="Proc. Natl. Acad. Sci. U.S.A.">
        <title>Obligate biotrophy features unraveled by the genomic analysis of rust fungi.</title>
        <authorList>
            <person name="Duplessis S."/>
            <person name="Cuomo C.A."/>
            <person name="Lin Y.-C."/>
            <person name="Aerts A."/>
            <person name="Tisserant E."/>
            <person name="Veneault-Fourrey C."/>
            <person name="Joly D.L."/>
            <person name="Hacquard S."/>
            <person name="Amselem J."/>
            <person name="Cantarel B.L."/>
            <person name="Chiu R."/>
            <person name="Coutinho P.M."/>
            <person name="Feau N."/>
            <person name="Field M."/>
            <person name="Frey P."/>
            <person name="Gelhaye E."/>
            <person name="Goldberg J."/>
            <person name="Grabherr M.G."/>
            <person name="Kodira C.D."/>
            <person name="Kohler A."/>
            <person name="Kuees U."/>
            <person name="Lindquist E.A."/>
            <person name="Lucas S.M."/>
            <person name="Mago R."/>
            <person name="Mauceli E."/>
            <person name="Morin E."/>
            <person name="Murat C."/>
            <person name="Pangilinan J.L."/>
            <person name="Park R."/>
            <person name="Pearson M."/>
            <person name="Quesneville H."/>
            <person name="Rouhier N."/>
            <person name="Sakthikumar S."/>
            <person name="Salamov A.A."/>
            <person name="Schmutz J."/>
            <person name="Selles B."/>
            <person name="Shapiro H."/>
            <person name="Tanguay P."/>
            <person name="Tuskan G.A."/>
            <person name="Henrissat B."/>
            <person name="Van de Peer Y."/>
            <person name="Rouze P."/>
            <person name="Ellis J.G."/>
            <person name="Dodds P.N."/>
            <person name="Schein J.E."/>
            <person name="Zhong S."/>
            <person name="Hamelin R.C."/>
            <person name="Grigoriev I.V."/>
            <person name="Szabo L.J."/>
            <person name="Martin F."/>
        </authorList>
    </citation>
    <scope>NUCLEOTIDE SEQUENCE [LARGE SCALE GENOMIC DNA]</scope>
    <source>
        <strain evidence="3">98AG31 / pathotype 3-4-7</strain>
    </source>
</reference>
<dbReference type="OrthoDB" id="10493106at2759"/>
<protein>
    <submittedName>
        <fullName evidence="2">Uncharacterized protein</fullName>
    </submittedName>
</protein>
<feature type="region of interest" description="Disordered" evidence="1">
    <location>
        <begin position="358"/>
        <end position="392"/>
    </location>
</feature>
<evidence type="ECO:0000256" key="1">
    <source>
        <dbReference type="SAM" id="MobiDB-lite"/>
    </source>
</evidence>
<dbReference type="VEuPathDB" id="FungiDB:MELLADRAFT_63262"/>
<sequence length="572" mass="63097">MFSSNDSNLLKVKLCAMLILSIILCQMIWVLAVPLPLQGLGAMDDLARLGGNGAKISATGIDDASKGQLLSLNPKIDICIKILAKKIDGFPLILNRLDFVGLNSIRTADDVVGNTKAMDSMSKIRNAGPDTFESGKNFDSASSAVNGKGPTTLPGDTRPSGKLSFDRMTGLFPNVKGKFKDLGSKATKSLSDSSQAVRSKAGVLRDGLAKLKKLPKFSKQNLKSWITKSNSKARQSLSRLAIKRGRQGTATLGGNPWSPKRIAGFFSVKPFKSFMNKFSNKAAQSFSKLKKALGRSSAAIGQGSRQFVQRIARLFPKKSFNILMTRFKMKMNSNFSKTKSYLDLGKGILERIQRFRQTKKVQPERPMVPETQPGQAGKTMVPETQPGQTGKTVVPDEADGIDDLDEIDGFSLKFPSQEKLAPPKNPVKNRWQPKLETIVEEQPTLGQRLAQSTLGQRLAQSKLFGQKPFKSLMTQFKDFGKKVLEKVQNLRQSKKVQPEKVPGQAGKTTVPDEADEIDGFKIDFPSQDRLAAPKNPWWAQSKLFVQKAYKSWMTQFKGIKPPYSNSMVKDIY</sequence>
<dbReference type="InParanoid" id="F4RM05"/>
<name>F4RM05_MELLP</name>
<proteinExistence type="predicted"/>
<dbReference type="RefSeq" id="XP_007410112.1">
    <property type="nucleotide sequence ID" value="XM_007410050.1"/>
</dbReference>
<dbReference type="KEGG" id="mlr:MELLADRAFT_63262"/>
<accession>F4RM05</accession>
<dbReference type="HOGENOM" id="CLU_476559_0_0_1"/>
<evidence type="ECO:0000313" key="3">
    <source>
        <dbReference type="Proteomes" id="UP000001072"/>
    </source>
</evidence>
<dbReference type="Proteomes" id="UP000001072">
    <property type="component" value="Unassembled WGS sequence"/>
</dbReference>
<dbReference type="GeneID" id="18930066"/>
<keyword evidence="3" id="KW-1185">Reference proteome</keyword>